<evidence type="ECO:0000256" key="4">
    <source>
        <dbReference type="ARBA" id="ARBA00022833"/>
    </source>
</evidence>
<dbReference type="EMBL" id="FORY01000003">
    <property type="protein sequence ID" value="SFJ30957.1"/>
    <property type="molecule type" value="Genomic_DNA"/>
</dbReference>
<dbReference type="OrthoDB" id="9779889at2"/>
<evidence type="ECO:0000313" key="6">
    <source>
        <dbReference type="EMBL" id="SFJ30957.1"/>
    </source>
</evidence>
<name>A0A1I3QC59_9RHOB</name>
<dbReference type="STRING" id="576117.SAMN04488138_103287"/>
<dbReference type="PROSITE" id="PS00636">
    <property type="entry name" value="DNAJ_1"/>
    <property type="match status" value="1"/>
</dbReference>
<dbReference type="AlphaFoldDB" id="A0A1I3QC59"/>
<dbReference type="Pfam" id="PF00226">
    <property type="entry name" value="DnaJ"/>
    <property type="match status" value="1"/>
</dbReference>
<dbReference type="InterPro" id="IPR008971">
    <property type="entry name" value="HSP40/DnaJ_pept-bd"/>
</dbReference>
<dbReference type="GO" id="GO:0042026">
    <property type="term" value="P:protein refolding"/>
    <property type="evidence" value="ECO:0007669"/>
    <property type="project" value="TreeGrafter"/>
</dbReference>
<accession>A0A1I3QC59</accession>
<dbReference type="Gene3D" id="1.10.287.110">
    <property type="entry name" value="DnaJ domain"/>
    <property type="match status" value="1"/>
</dbReference>
<evidence type="ECO:0000256" key="2">
    <source>
        <dbReference type="ARBA" id="ARBA00022737"/>
    </source>
</evidence>
<dbReference type="Gene3D" id="2.60.260.20">
    <property type="entry name" value="Urease metallochaperone UreE, N-terminal domain"/>
    <property type="match status" value="2"/>
</dbReference>
<dbReference type="SUPFAM" id="SSF46565">
    <property type="entry name" value="Chaperone J-domain"/>
    <property type="match status" value="1"/>
</dbReference>
<dbReference type="InterPro" id="IPR018253">
    <property type="entry name" value="DnaJ_domain_CS"/>
</dbReference>
<dbReference type="InterPro" id="IPR002939">
    <property type="entry name" value="DnaJ_C"/>
</dbReference>
<organism evidence="6 7">
    <name type="scientific">Celeribacter halophilus</name>
    <dbReference type="NCBI Taxonomy" id="576117"/>
    <lineage>
        <taxon>Bacteria</taxon>
        <taxon>Pseudomonadati</taxon>
        <taxon>Pseudomonadota</taxon>
        <taxon>Alphaproteobacteria</taxon>
        <taxon>Rhodobacterales</taxon>
        <taxon>Roseobacteraceae</taxon>
        <taxon>Celeribacter</taxon>
    </lineage>
</organism>
<dbReference type="PANTHER" id="PTHR43096">
    <property type="entry name" value="DNAJ HOMOLOG 1, MITOCHONDRIAL-RELATED"/>
    <property type="match status" value="1"/>
</dbReference>
<dbReference type="PRINTS" id="PR00625">
    <property type="entry name" value="JDOMAIN"/>
</dbReference>
<dbReference type="FunFam" id="2.60.260.20:FF:000005">
    <property type="entry name" value="Chaperone protein dnaJ 1, mitochondrial"/>
    <property type="match status" value="1"/>
</dbReference>
<dbReference type="CDD" id="cd10747">
    <property type="entry name" value="DnaJ_C"/>
    <property type="match status" value="1"/>
</dbReference>
<dbReference type="Proteomes" id="UP000183299">
    <property type="component" value="Unassembled WGS sequence"/>
</dbReference>
<reference evidence="6 7" key="1">
    <citation type="submission" date="2016-10" db="EMBL/GenBank/DDBJ databases">
        <authorList>
            <person name="de Groot N.N."/>
        </authorList>
    </citation>
    <scope>NUCLEOTIDE SEQUENCE [LARGE SCALE GENOMIC DNA]</scope>
    <source>
        <strain evidence="6 7">CGMCC 1.8891</strain>
    </source>
</reference>
<dbReference type="PANTHER" id="PTHR43096:SF10">
    <property type="entry name" value="CHAPERONE PROTEIN DNAJ A6, CHLOROPLASTIC"/>
    <property type="match status" value="1"/>
</dbReference>
<keyword evidence="4" id="KW-0862">Zinc</keyword>
<dbReference type="GeneID" id="98664384"/>
<dbReference type="Pfam" id="PF01556">
    <property type="entry name" value="DnaJ_C"/>
    <property type="match status" value="1"/>
</dbReference>
<dbReference type="GO" id="GO:0008270">
    <property type="term" value="F:zinc ion binding"/>
    <property type="evidence" value="ECO:0007669"/>
    <property type="project" value="UniProtKB-KW"/>
</dbReference>
<dbReference type="InterPro" id="IPR036869">
    <property type="entry name" value="J_dom_sf"/>
</dbReference>
<dbReference type="PROSITE" id="PS50076">
    <property type="entry name" value="DNAJ_2"/>
    <property type="match status" value="1"/>
</dbReference>
<evidence type="ECO:0000256" key="3">
    <source>
        <dbReference type="ARBA" id="ARBA00022771"/>
    </source>
</evidence>
<dbReference type="SMART" id="SM00271">
    <property type="entry name" value="DnaJ"/>
    <property type="match status" value="1"/>
</dbReference>
<evidence type="ECO:0000313" key="7">
    <source>
        <dbReference type="Proteomes" id="UP000183299"/>
    </source>
</evidence>
<dbReference type="CDD" id="cd06257">
    <property type="entry name" value="DnaJ"/>
    <property type="match status" value="1"/>
</dbReference>
<evidence type="ECO:0000259" key="5">
    <source>
        <dbReference type="PROSITE" id="PS50076"/>
    </source>
</evidence>
<protein>
    <submittedName>
        <fullName evidence="6">DnaJ-class molecular chaperone with C-terminal Zn finger domain</fullName>
    </submittedName>
</protein>
<keyword evidence="7" id="KW-1185">Reference proteome</keyword>
<dbReference type="GO" id="GO:0051082">
    <property type="term" value="F:unfolded protein binding"/>
    <property type="evidence" value="ECO:0007669"/>
    <property type="project" value="InterPro"/>
</dbReference>
<feature type="domain" description="J" evidence="5">
    <location>
        <begin position="4"/>
        <end position="69"/>
    </location>
</feature>
<evidence type="ECO:0000256" key="1">
    <source>
        <dbReference type="ARBA" id="ARBA00022723"/>
    </source>
</evidence>
<sequence length="319" mass="34188">MPDDPYEVLGLTKAATADEIKKAYRKLVRTCHPDLNPDDAGAEERFKKVNAAYELLKDPETRARYDAGEIDGLGAERPQRQYYRDFSGASDNAYQQGHGFGPDVDPADIFAEILRNRGRAGGQGTGGQGFGGQGFAARGADMRYSLNVPFLDAVKGAETRITLPDGHSLAVKIPQGTEDGQTLRLRGKGAPGYGGGPAGDALITVLVGSHPVFRREGDDILITLPITIDEAVLGAKVTTPTIDGPVGLTIPAGASSGQVLRLRGRGVGHAKRKTKGDQMVELKIVSPPEIDDSLREFFTEWRKTHHFDPRGDLMKGAGT</sequence>
<dbReference type="GO" id="GO:0005737">
    <property type="term" value="C:cytoplasm"/>
    <property type="evidence" value="ECO:0007669"/>
    <property type="project" value="TreeGrafter"/>
</dbReference>
<dbReference type="InterPro" id="IPR001623">
    <property type="entry name" value="DnaJ_domain"/>
</dbReference>
<keyword evidence="1" id="KW-0479">Metal-binding</keyword>
<keyword evidence="3" id="KW-0863">Zinc-finger</keyword>
<dbReference type="SUPFAM" id="SSF49493">
    <property type="entry name" value="HSP40/DnaJ peptide-binding domain"/>
    <property type="match status" value="2"/>
</dbReference>
<keyword evidence="2" id="KW-0677">Repeat</keyword>
<gene>
    <name evidence="6" type="ORF">SAMN04488138_103287</name>
</gene>
<dbReference type="RefSeq" id="WP_066608055.1">
    <property type="nucleotide sequence ID" value="NZ_FORY01000003.1"/>
</dbReference>
<proteinExistence type="predicted"/>